<evidence type="ECO:0000313" key="2">
    <source>
        <dbReference type="EMBL" id="NYF91661.1"/>
    </source>
</evidence>
<dbReference type="Proteomes" id="UP000564385">
    <property type="component" value="Unassembled WGS sequence"/>
</dbReference>
<keyword evidence="1" id="KW-0812">Transmembrane</keyword>
<keyword evidence="1" id="KW-0472">Membrane</keyword>
<accession>A0A852VKH0</accession>
<evidence type="ECO:0000313" key="3">
    <source>
        <dbReference type="Proteomes" id="UP000564385"/>
    </source>
</evidence>
<keyword evidence="1" id="KW-1133">Transmembrane helix</keyword>
<evidence type="ECO:0008006" key="4">
    <source>
        <dbReference type="Google" id="ProtNLM"/>
    </source>
</evidence>
<protein>
    <recommendedName>
        <fullName evidence="4">DUF1772 domain-containing protein</fullName>
    </recommendedName>
</protein>
<dbReference type="AlphaFoldDB" id="A0A852VKH0"/>
<feature type="transmembrane region" description="Helical" evidence="1">
    <location>
        <begin position="66"/>
        <end position="82"/>
    </location>
</feature>
<organism evidence="2 3">
    <name type="scientific">Tunturiibacter lichenicola</name>
    <dbReference type="NCBI Taxonomy" id="2051959"/>
    <lineage>
        <taxon>Bacteria</taxon>
        <taxon>Pseudomonadati</taxon>
        <taxon>Acidobacteriota</taxon>
        <taxon>Terriglobia</taxon>
        <taxon>Terriglobales</taxon>
        <taxon>Acidobacteriaceae</taxon>
        <taxon>Tunturiibacter</taxon>
    </lineage>
</organism>
<reference evidence="2 3" key="1">
    <citation type="submission" date="2020-07" db="EMBL/GenBank/DDBJ databases">
        <title>Genomic Encyclopedia of Type Strains, Phase IV (KMG-V): Genome sequencing to study the core and pangenomes of soil and plant-associated prokaryotes.</title>
        <authorList>
            <person name="Whitman W."/>
        </authorList>
    </citation>
    <scope>NUCLEOTIDE SEQUENCE [LARGE SCALE GENOMIC DNA]</scope>
    <source>
        <strain evidence="2 3">M8UP22</strain>
    </source>
</reference>
<gene>
    <name evidence="2" type="ORF">HDF08_003780</name>
</gene>
<sequence length="160" mass="17721">MPYELLRSIQYPMTIAYDVVMAAGAAMMAGNEFAIAAFCPSQFGRLSTRTHAEAAASMGASLGKGMPFWYALLLLFLIGAAFEHRPISHGFEAHCVCRISLGRTITFTVTMLVPINNRIAKMIPRVPTTGWLKDRVHWDLLHRIRVAVLVVSILLLLTAY</sequence>
<comment type="caution">
    <text evidence="2">The sequence shown here is derived from an EMBL/GenBank/DDBJ whole genome shotgun (WGS) entry which is preliminary data.</text>
</comment>
<evidence type="ECO:0000256" key="1">
    <source>
        <dbReference type="SAM" id="Phobius"/>
    </source>
</evidence>
<name>A0A852VKH0_9BACT</name>
<feature type="transmembrane region" description="Helical" evidence="1">
    <location>
        <begin position="20"/>
        <end position="39"/>
    </location>
</feature>
<dbReference type="EMBL" id="JACCCU010000003">
    <property type="protein sequence ID" value="NYF91661.1"/>
    <property type="molecule type" value="Genomic_DNA"/>
</dbReference>
<proteinExistence type="predicted"/>
<feature type="transmembrane region" description="Helical" evidence="1">
    <location>
        <begin position="140"/>
        <end position="159"/>
    </location>
</feature>